<protein>
    <submittedName>
        <fullName evidence="2">Uncharacterized protein</fullName>
    </submittedName>
</protein>
<dbReference type="AlphaFoldDB" id="A0A1Y2EVW0"/>
<keyword evidence="3" id="KW-1185">Reference proteome</keyword>
<sequence>MFKEHYIEHRFDLLFAGRDELVAHDLPISAVWSDPTCGRRSAHDRLPLRMIYGKTQEEMECYPPYRLHPNVFIDKNQYAHDISSQVHGGSDPKPLQPLISAQYVAAWQKHVVREMSFKWDGVAYEDCPVTVALAVCCDTSTSMTSSARSFIKNLEGNVLLETLVGLYLAPDDTASIAERAEAINKVYLLRPYFDETQLSIEDLTFIFERALPSTSVTVIHPGHGRPYPGSMSVIDAQQCLVKENEFLESQAASGFFPRRFVYKDTWRSSALTIKLCQMISPCVEPVLLSRRGSSPESVKSDDTVEKQARKTYRPLSGNGGQITSGNLRHRDSRRT</sequence>
<evidence type="ECO:0000256" key="1">
    <source>
        <dbReference type="SAM" id="MobiDB-lite"/>
    </source>
</evidence>
<dbReference type="GeneID" id="63782864"/>
<dbReference type="RefSeq" id="XP_040722390.1">
    <property type="nucleotide sequence ID" value="XM_040866265.1"/>
</dbReference>
<dbReference type="Proteomes" id="UP000193685">
    <property type="component" value="Unassembled WGS sequence"/>
</dbReference>
<evidence type="ECO:0000313" key="3">
    <source>
        <dbReference type="Proteomes" id="UP000193685"/>
    </source>
</evidence>
<reference evidence="2 3" key="1">
    <citation type="submission" date="2016-07" db="EMBL/GenBank/DDBJ databases">
        <title>Pervasive Adenine N6-methylation of Active Genes in Fungi.</title>
        <authorList>
            <consortium name="DOE Joint Genome Institute"/>
            <person name="Mondo S.J."/>
            <person name="Dannebaum R.O."/>
            <person name="Kuo R.C."/>
            <person name="Labutti K."/>
            <person name="Haridas S."/>
            <person name="Kuo A."/>
            <person name="Salamov A."/>
            <person name="Ahrendt S.R."/>
            <person name="Lipzen A."/>
            <person name="Sullivan W."/>
            <person name="Andreopoulos W.B."/>
            <person name="Clum A."/>
            <person name="Lindquist E."/>
            <person name="Daum C."/>
            <person name="Ramamoorthy G.K."/>
            <person name="Gryganskyi A."/>
            <person name="Culley D."/>
            <person name="Magnuson J.K."/>
            <person name="James T.Y."/>
            <person name="O'Malley M.A."/>
            <person name="Stajich J.E."/>
            <person name="Spatafora J.W."/>
            <person name="Visel A."/>
            <person name="Grigoriev I.V."/>
        </authorList>
    </citation>
    <scope>NUCLEOTIDE SEQUENCE [LARGE SCALE GENOMIC DNA]</scope>
    <source>
        <strain evidence="2 3">12-1054</strain>
    </source>
</reference>
<feature type="compositionally biased region" description="Basic and acidic residues" evidence="1">
    <location>
        <begin position="298"/>
        <end position="308"/>
    </location>
</feature>
<comment type="caution">
    <text evidence="2">The sequence shown here is derived from an EMBL/GenBank/DDBJ whole genome shotgun (WGS) entry which is preliminary data.</text>
</comment>
<dbReference type="EMBL" id="MCFI01000025">
    <property type="protein sequence ID" value="ORY75742.1"/>
    <property type="molecule type" value="Genomic_DNA"/>
</dbReference>
<proteinExistence type="predicted"/>
<accession>A0A1Y2EVW0</accession>
<evidence type="ECO:0000313" key="2">
    <source>
        <dbReference type="EMBL" id="ORY75742.1"/>
    </source>
</evidence>
<organism evidence="2 3">
    <name type="scientific">Protomyces lactucae-debilis</name>
    <dbReference type="NCBI Taxonomy" id="2754530"/>
    <lineage>
        <taxon>Eukaryota</taxon>
        <taxon>Fungi</taxon>
        <taxon>Dikarya</taxon>
        <taxon>Ascomycota</taxon>
        <taxon>Taphrinomycotina</taxon>
        <taxon>Taphrinomycetes</taxon>
        <taxon>Taphrinales</taxon>
        <taxon>Protomycetaceae</taxon>
        <taxon>Protomyces</taxon>
    </lineage>
</organism>
<feature type="region of interest" description="Disordered" evidence="1">
    <location>
        <begin position="291"/>
        <end position="335"/>
    </location>
</feature>
<name>A0A1Y2EVW0_PROLT</name>
<gene>
    <name evidence="2" type="ORF">BCR37DRAFT_171436</name>
</gene>